<dbReference type="PANTHER" id="PTHR47396:SF1">
    <property type="entry name" value="ATP-DEPENDENT HELICASE IRC3-RELATED"/>
    <property type="match status" value="1"/>
</dbReference>
<evidence type="ECO:0008006" key="5">
    <source>
        <dbReference type="Google" id="ProtNLM"/>
    </source>
</evidence>
<reference evidence="4" key="1">
    <citation type="submission" date="2015-07" db="EMBL/GenBank/DDBJ databases">
        <title>Fjat-14235 jcm11544.</title>
        <authorList>
            <person name="Liu B."/>
            <person name="Wang J."/>
            <person name="Zhu Y."/>
            <person name="Liu G."/>
            <person name="Chen Q."/>
            <person name="Chen Z."/>
            <person name="Lan J."/>
            <person name="Che J."/>
            <person name="Ge C."/>
            <person name="Shi H."/>
            <person name="Pan Z."/>
            <person name="Liu X."/>
        </authorList>
    </citation>
    <scope>NUCLEOTIDE SEQUENCE [LARGE SCALE GENOMIC DNA]</scope>
    <source>
        <strain evidence="4">JCM 11544</strain>
    </source>
</reference>
<feature type="domain" description="Helicase ATP-binding" evidence="1">
    <location>
        <begin position="183"/>
        <end position="359"/>
    </location>
</feature>
<gene>
    <name evidence="3" type="ORF">AF331_12575</name>
</gene>
<evidence type="ECO:0000259" key="1">
    <source>
        <dbReference type="PROSITE" id="PS51192"/>
    </source>
</evidence>
<dbReference type="InterPro" id="IPR006935">
    <property type="entry name" value="Helicase/UvrB_N"/>
</dbReference>
<dbReference type="SMART" id="SM00487">
    <property type="entry name" value="DEXDc"/>
    <property type="match status" value="1"/>
</dbReference>
<keyword evidence="4" id="KW-1185">Reference proteome</keyword>
<protein>
    <recommendedName>
        <fullName evidence="5">DEAD/DEAH box helicase</fullName>
    </recommendedName>
</protein>
<dbReference type="Pfam" id="PF00271">
    <property type="entry name" value="Helicase_C"/>
    <property type="match status" value="1"/>
</dbReference>
<dbReference type="AlphaFoldDB" id="A0A0M0G5Y1"/>
<dbReference type="Pfam" id="PF04851">
    <property type="entry name" value="ResIII"/>
    <property type="match status" value="1"/>
</dbReference>
<comment type="caution">
    <text evidence="3">The sequence shown here is derived from an EMBL/GenBank/DDBJ whole genome shotgun (WGS) entry which is preliminary data.</text>
</comment>
<evidence type="ECO:0000259" key="2">
    <source>
        <dbReference type="PROSITE" id="PS51194"/>
    </source>
</evidence>
<dbReference type="InterPro" id="IPR050742">
    <property type="entry name" value="Helicase_Restrict-Modif_Enz"/>
</dbReference>
<dbReference type="PANTHER" id="PTHR47396">
    <property type="entry name" value="TYPE I RESTRICTION ENZYME ECOKI R PROTEIN"/>
    <property type="match status" value="1"/>
</dbReference>
<name>A0A0M0G5Y1_9BACI</name>
<dbReference type="InterPro" id="IPR001650">
    <property type="entry name" value="Helicase_C-like"/>
</dbReference>
<dbReference type="GO" id="GO:0005829">
    <property type="term" value="C:cytosol"/>
    <property type="evidence" value="ECO:0007669"/>
    <property type="project" value="TreeGrafter"/>
</dbReference>
<dbReference type="PATRIC" id="fig|189381.12.peg.2554"/>
<proteinExistence type="predicted"/>
<dbReference type="GO" id="GO:0016787">
    <property type="term" value="F:hydrolase activity"/>
    <property type="evidence" value="ECO:0007669"/>
    <property type="project" value="InterPro"/>
</dbReference>
<dbReference type="RefSeq" id="WP_053428441.1">
    <property type="nucleotide sequence ID" value="NZ_LGUE01000004.1"/>
</dbReference>
<sequence>MSGFLTENEIEQTVESLINLYKIDRNLLIKFVGTDKYIKLNKMLMDLDLGMMDDYQLARVIIVEKGLFLFAGSNDVVRELRASLLKQLEGAQLVNLYDRNPISNRKIQSPSYMPKALAGKRWVMGGRWAKDFVQTLGFPLAFSGISIPKDHSAEPVQDIEPRKSVPPLVEYQQDLKGKMLSVLNREQEKTRCVVTLPTGGGKTRVAVESFIDWMQPRFKEGKYLLWIAQGEELCEQAISCITEMWQEREFPESLRVYRYFGGKLVKYDSLIGGAVISSIQQLYSRIQSNDEALNEILSNCGAMIIDEAHHATTKIYEVLFQKCEELVGPTLFPICGLTATPGRSNEETMTLVNQFEAYLIHPSLPDMRRYELNPLLYFREEGYLAEPIFLLHENGEEIEVSDYVDDEHDDLSKEFLNDLANNENRNIQIIEYMKSIPEKSSSLVYACTVDHAEFMAMVMNSIGRKSAVISSDTPKAIRRMHIDAFKKGDIEFLFNYGVLTTGFDAPKTDHILICRPTSSIILYEQMVGRGLRGERFGGTEYCKIVDFSKNIRRHGEPLAYARFIKDWQIRDAGDISIKNMPGVIQAD</sequence>
<evidence type="ECO:0000313" key="3">
    <source>
        <dbReference type="EMBL" id="KON84841.1"/>
    </source>
</evidence>
<dbReference type="GO" id="GO:0005524">
    <property type="term" value="F:ATP binding"/>
    <property type="evidence" value="ECO:0007669"/>
    <property type="project" value="InterPro"/>
</dbReference>
<organism evidence="3 4">
    <name type="scientific">Rossellomorea marisflavi</name>
    <dbReference type="NCBI Taxonomy" id="189381"/>
    <lineage>
        <taxon>Bacteria</taxon>
        <taxon>Bacillati</taxon>
        <taxon>Bacillota</taxon>
        <taxon>Bacilli</taxon>
        <taxon>Bacillales</taxon>
        <taxon>Bacillaceae</taxon>
        <taxon>Rossellomorea</taxon>
    </lineage>
</organism>
<feature type="domain" description="Helicase C-terminal" evidence="2">
    <location>
        <begin position="428"/>
        <end position="587"/>
    </location>
</feature>
<dbReference type="Gene3D" id="3.40.50.300">
    <property type="entry name" value="P-loop containing nucleotide triphosphate hydrolases"/>
    <property type="match status" value="2"/>
</dbReference>
<dbReference type="PROSITE" id="PS51194">
    <property type="entry name" value="HELICASE_CTER"/>
    <property type="match status" value="1"/>
</dbReference>
<dbReference type="OrthoDB" id="9802848at2"/>
<dbReference type="PROSITE" id="PS51192">
    <property type="entry name" value="HELICASE_ATP_BIND_1"/>
    <property type="match status" value="1"/>
</dbReference>
<dbReference type="EMBL" id="LGUE01000004">
    <property type="protein sequence ID" value="KON84841.1"/>
    <property type="molecule type" value="Genomic_DNA"/>
</dbReference>
<dbReference type="Proteomes" id="UP000037405">
    <property type="component" value="Unassembled WGS sequence"/>
</dbReference>
<dbReference type="InterPro" id="IPR014001">
    <property type="entry name" value="Helicase_ATP-bd"/>
</dbReference>
<dbReference type="GO" id="GO:0003677">
    <property type="term" value="F:DNA binding"/>
    <property type="evidence" value="ECO:0007669"/>
    <property type="project" value="InterPro"/>
</dbReference>
<dbReference type="SMART" id="SM00490">
    <property type="entry name" value="HELICc"/>
    <property type="match status" value="1"/>
</dbReference>
<evidence type="ECO:0000313" key="4">
    <source>
        <dbReference type="Proteomes" id="UP000037405"/>
    </source>
</evidence>
<dbReference type="SUPFAM" id="SSF52540">
    <property type="entry name" value="P-loop containing nucleoside triphosphate hydrolases"/>
    <property type="match status" value="1"/>
</dbReference>
<accession>A0A0M0G5Y1</accession>
<dbReference type="InterPro" id="IPR027417">
    <property type="entry name" value="P-loop_NTPase"/>
</dbReference>